<feature type="domain" description="AB hydrolase-1" evidence="1">
    <location>
        <begin position="30"/>
        <end position="263"/>
    </location>
</feature>
<evidence type="ECO:0000313" key="3">
    <source>
        <dbReference type="Proteomes" id="UP001055429"/>
    </source>
</evidence>
<dbReference type="GO" id="GO:0016787">
    <property type="term" value="F:hydrolase activity"/>
    <property type="evidence" value="ECO:0007669"/>
    <property type="project" value="UniProtKB-KW"/>
</dbReference>
<dbReference type="RefSeq" id="WP_250201335.1">
    <property type="nucleotide sequence ID" value="NZ_CP097649.1"/>
</dbReference>
<gene>
    <name evidence="2" type="ORF">M8231_09535</name>
</gene>
<dbReference type="PANTHER" id="PTHR43194">
    <property type="entry name" value="HYDROLASE ALPHA/BETA FOLD FAMILY"/>
    <property type="match status" value="1"/>
</dbReference>
<dbReference type="InterPro" id="IPR050228">
    <property type="entry name" value="Carboxylesterase_BioH"/>
</dbReference>
<dbReference type="PANTHER" id="PTHR43194:SF2">
    <property type="entry name" value="PEROXISOMAL MEMBRANE PROTEIN LPX1"/>
    <property type="match status" value="1"/>
</dbReference>
<name>A0ABY4SIH3_9CAUL</name>
<dbReference type="Proteomes" id="UP001055429">
    <property type="component" value="Chromosome"/>
</dbReference>
<organism evidence="2 3">
    <name type="scientific">Brevundimonas albigilva</name>
    <dbReference type="NCBI Taxonomy" id="1312364"/>
    <lineage>
        <taxon>Bacteria</taxon>
        <taxon>Pseudomonadati</taxon>
        <taxon>Pseudomonadota</taxon>
        <taxon>Alphaproteobacteria</taxon>
        <taxon>Caulobacterales</taxon>
        <taxon>Caulobacteraceae</taxon>
        <taxon>Brevundimonas</taxon>
    </lineage>
</organism>
<reference evidence="2" key="1">
    <citation type="submission" date="2022-05" db="EMBL/GenBank/DDBJ databases">
        <title>Brevundimonas albigilva TT17 genome sequence.</title>
        <authorList>
            <person name="Lee K."/>
            <person name="Son H."/>
        </authorList>
    </citation>
    <scope>NUCLEOTIDE SEQUENCE</scope>
    <source>
        <strain evidence="2">TT17</strain>
    </source>
</reference>
<dbReference type="Pfam" id="PF00561">
    <property type="entry name" value="Abhydrolase_1"/>
    <property type="match status" value="1"/>
</dbReference>
<dbReference type="Gene3D" id="3.40.50.1820">
    <property type="entry name" value="alpha/beta hydrolase"/>
    <property type="match status" value="1"/>
</dbReference>
<dbReference type="EMBL" id="CP097649">
    <property type="protein sequence ID" value="URI14069.1"/>
    <property type="molecule type" value="Genomic_DNA"/>
</dbReference>
<keyword evidence="2" id="KW-0378">Hydrolase</keyword>
<dbReference type="SUPFAM" id="SSF53474">
    <property type="entry name" value="alpha/beta-Hydrolases"/>
    <property type="match status" value="1"/>
</dbReference>
<accession>A0ABY4SIH3</accession>
<protein>
    <submittedName>
        <fullName evidence="2">Alpha/beta hydrolase</fullName>
    </submittedName>
</protein>
<proteinExistence type="predicted"/>
<dbReference type="PRINTS" id="PR00412">
    <property type="entry name" value="EPOXHYDRLASE"/>
</dbReference>
<dbReference type="InterPro" id="IPR029058">
    <property type="entry name" value="AB_hydrolase_fold"/>
</dbReference>
<dbReference type="InterPro" id="IPR000639">
    <property type="entry name" value="Epox_hydrolase-like"/>
</dbReference>
<keyword evidence="3" id="KW-1185">Reference proteome</keyword>
<evidence type="ECO:0000313" key="2">
    <source>
        <dbReference type="EMBL" id="URI14069.1"/>
    </source>
</evidence>
<sequence length="291" mass="31164">MKERARAAFRTTDGLDLAADRYGRPGRGSILMAHGGGQTRHSWAKTATVLADRGWQVVALDLRGHGDSDWSTTGSYAIERFAADLVEVAKTMGDRPALIGASLGGLAGLYAEAELAPGSFNSITLVDIVPGMDLDGAARVIEFMSANVTEGFGSLDEAADIIAAYLPHRPRPSDQSGLAKNLRKGADGRYRWHWDPGVVAGMQSGKSLHDAEAFRARMPGLKLPVHLIRGRLSELVTLEAAESFVDQLPNAQFTDVAGASHMVAGDRNDAFLSAVVEFLERIDPRLSDIKA</sequence>
<dbReference type="InterPro" id="IPR000073">
    <property type="entry name" value="AB_hydrolase_1"/>
</dbReference>
<evidence type="ECO:0000259" key="1">
    <source>
        <dbReference type="Pfam" id="PF00561"/>
    </source>
</evidence>